<dbReference type="CDD" id="cd07377">
    <property type="entry name" value="WHTH_GntR"/>
    <property type="match status" value="1"/>
</dbReference>
<dbReference type="InterPro" id="IPR051446">
    <property type="entry name" value="HTH_trans_reg/aminotransferase"/>
</dbReference>
<feature type="domain" description="HTH gntR-type" evidence="6">
    <location>
        <begin position="41"/>
        <end position="109"/>
    </location>
</feature>
<dbReference type="RefSeq" id="WP_246111142.1">
    <property type="nucleotide sequence ID" value="NZ_BAAARO010000008.1"/>
</dbReference>
<gene>
    <name evidence="7" type="ORF">TAE01_10040</name>
</gene>
<keyword evidence="3" id="KW-0805">Transcription regulation</keyword>
<evidence type="ECO:0000256" key="2">
    <source>
        <dbReference type="ARBA" id="ARBA00022898"/>
    </source>
</evidence>
<dbReference type="SMART" id="SM00345">
    <property type="entry name" value="HTH_GNTR"/>
    <property type="match status" value="1"/>
</dbReference>
<dbReference type="SUPFAM" id="SSF53383">
    <property type="entry name" value="PLP-dependent transferases"/>
    <property type="match status" value="1"/>
</dbReference>
<keyword evidence="4" id="KW-0238">DNA-binding</keyword>
<accession>A0A512CYC4</accession>
<dbReference type="GO" id="GO:0030170">
    <property type="term" value="F:pyridoxal phosphate binding"/>
    <property type="evidence" value="ECO:0007669"/>
    <property type="project" value="InterPro"/>
</dbReference>
<dbReference type="InterPro" id="IPR015424">
    <property type="entry name" value="PyrdxlP-dep_Trfase"/>
</dbReference>
<comment type="caution">
    <text evidence="7">The sequence shown here is derived from an EMBL/GenBank/DDBJ whole genome shotgun (WGS) entry which is preliminary data.</text>
</comment>
<keyword evidence="2" id="KW-0663">Pyridoxal phosphate</keyword>
<dbReference type="Pfam" id="PF00392">
    <property type="entry name" value="GntR"/>
    <property type="match status" value="1"/>
</dbReference>
<dbReference type="InterPro" id="IPR036388">
    <property type="entry name" value="WH-like_DNA-bd_sf"/>
</dbReference>
<dbReference type="InterPro" id="IPR015421">
    <property type="entry name" value="PyrdxlP-dep_Trfase_major"/>
</dbReference>
<dbReference type="Gene3D" id="3.40.640.10">
    <property type="entry name" value="Type I PLP-dependent aspartate aminotransferase-like (Major domain)"/>
    <property type="match status" value="1"/>
</dbReference>
<evidence type="ECO:0000313" key="7">
    <source>
        <dbReference type="EMBL" id="GEO29194.1"/>
    </source>
</evidence>
<evidence type="ECO:0000256" key="4">
    <source>
        <dbReference type="ARBA" id="ARBA00023125"/>
    </source>
</evidence>
<dbReference type="PANTHER" id="PTHR46577">
    <property type="entry name" value="HTH-TYPE TRANSCRIPTIONAL REGULATORY PROTEIN GABR"/>
    <property type="match status" value="1"/>
</dbReference>
<dbReference type="Pfam" id="PF00155">
    <property type="entry name" value="Aminotran_1_2"/>
    <property type="match status" value="1"/>
</dbReference>
<dbReference type="PROSITE" id="PS50949">
    <property type="entry name" value="HTH_GNTR"/>
    <property type="match status" value="1"/>
</dbReference>
<proteinExistence type="inferred from homology"/>
<dbReference type="EMBL" id="BJYX01000003">
    <property type="protein sequence ID" value="GEO29194.1"/>
    <property type="molecule type" value="Genomic_DNA"/>
</dbReference>
<dbReference type="AlphaFoldDB" id="A0A512CYC4"/>
<name>A0A512CYC4_9MICO</name>
<evidence type="ECO:0000256" key="1">
    <source>
        <dbReference type="ARBA" id="ARBA00005384"/>
    </source>
</evidence>
<comment type="similarity">
    <text evidence="1">In the C-terminal section; belongs to the class-I pyridoxal-phosphate-dependent aminotransferase family.</text>
</comment>
<dbReference type="Gene3D" id="1.10.10.10">
    <property type="entry name" value="Winged helix-like DNA-binding domain superfamily/Winged helix DNA-binding domain"/>
    <property type="match status" value="1"/>
</dbReference>
<evidence type="ECO:0000256" key="3">
    <source>
        <dbReference type="ARBA" id="ARBA00023015"/>
    </source>
</evidence>
<reference evidence="7 8" key="1">
    <citation type="submission" date="2019-07" db="EMBL/GenBank/DDBJ databases">
        <title>Whole genome shotgun sequence of Terrabacter aerolatus NBRC 106305.</title>
        <authorList>
            <person name="Hosoyama A."/>
            <person name="Uohara A."/>
            <person name="Ohji S."/>
            <person name="Ichikawa N."/>
        </authorList>
    </citation>
    <scope>NUCLEOTIDE SEQUENCE [LARGE SCALE GENOMIC DNA]</scope>
    <source>
        <strain evidence="7 8">NBRC 106305</strain>
    </source>
</reference>
<evidence type="ECO:0000313" key="8">
    <source>
        <dbReference type="Proteomes" id="UP000321534"/>
    </source>
</evidence>
<evidence type="ECO:0000256" key="5">
    <source>
        <dbReference type="ARBA" id="ARBA00023163"/>
    </source>
</evidence>
<keyword evidence="8" id="KW-1185">Reference proteome</keyword>
<dbReference type="PANTHER" id="PTHR46577:SF1">
    <property type="entry name" value="HTH-TYPE TRANSCRIPTIONAL REGULATORY PROTEIN GABR"/>
    <property type="match status" value="1"/>
</dbReference>
<dbReference type="InterPro" id="IPR036390">
    <property type="entry name" value="WH_DNA-bd_sf"/>
</dbReference>
<organism evidence="7 8">
    <name type="scientific">Terrabacter aerolatus</name>
    <dbReference type="NCBI Taxonomy" id="422442"/>
    <lineage>
        <taxon>Bacteria</taxon>
        <taxon>Bacillati</taxon>
        <taxon>Actinomycetota</taxon>
        <taxon>Actinomycetes</taxon>
        <taxon>Micrococcales</taxon>
        <taxon>Intrasporangiaceae</taxon>
        <taxon>Terrabacter</taxon>
    </lineage>
</organism>
<dbReference type="GO" id="GO:0003700">
    <property type="term" value="F:DNA-binding transcription factor activity"/>
    <property type="evidence" value="ECO:0007669"/>
    <property type="project" value="InterPro"/>
</dbReference>
<dbReference type="SUPFAM" id="SSF46785">
    <property type="entry name" value="Winged helix' DNA-binding domain"/>
    <property type="match status" value="1"/>
</dbReference>
<dbReference type="CDD" id="cd00609">
    <property type="entry name" value="AAT_like"/>
    <property type="match status" value="1"/>
</dbReference>
<dbReference type="GO" id="GO:0003677">
    <property type="term" value="F:DNA binding"/>
    <property type="evidence" value="ECO:0007669"/>
    <property type="project" value="UniProtKB-KW"/>
</dbReference>
<dbReference type="InterPro" id="IPR004839">
    <property type="entry name" value="Aminotransferase_I/II_large"/>
</dbReference>
<evidence type="ECO:0000259" key="6">
    <source>
        <dbReference type="PROSITE" id="PS50949"/>
    </source>
</evidence>
<sequence length="500" mass="53414">MVSMMIAGGLISKGQSWDSGPVRTISARSLALLLGSDPLPRPAYRGLADGIRRLVSDGRLLVGTRLPSERTLTTELGLSRTTVGAALDTLRDEGFVATRRGSGSVVRLPTGPSGLALSQAGLIPTDVPPDVIDLTYAALPAAAGVTAAYERALLELPRFLATAGYDPRGLPETRAAVAEWFEARGLATSPDQVVITSGAHGGLSAVLRAQLEVGDRVLVESPTYPNAIVGVRRSAYRAVPTQLTPTGWDVEAVEVGLRQSGARAAYLIPDHQNPTGLVMDTPTRHRLATVLARADAVPVVDETFVELGLDEDVDRPAPFASASRQAHTLGSAGKTWWGGLRVGWVRAPEGATESVIEARHSLDLGTAILEQLVVTDLLRQGEALLTDRRREARARRDALTVALRRHVPEWRFALPSGGLNLWCELPEARGDELARVAESAGVRLARGAQFGVEGGFSRWVRVPFCVAPDEADEVGRRLAEAWRLALGERPTTRDVSPLIA</sequence>
<keyword evidence="5" id="KW-0804">Transcription</keyword>
<dbReference type="Proteomes" id="UP000321534">
    <property type="component" value="Unassembled WGS sequence"/>
</dbReference>
<protein>
    <submittedName>
        <fullName evidence="7">GntR family transcriptional regulator</fullName>
    </submittedName>
</protein>
<dbReference type="InterPro" id="IPR000524">
    <property type="entry name" value="Tscrpt_reg_HTH_GntR"/>
</dbReference>
<dbReference type="PRINTS" id="PR00035">
    <property type="entry name" value="HTHGNTR"/>
</dbReference>